<gene>
    <name evidence="1" type="ORF">A7979_05865</name>
</gene>
<dbReference type="InterPro" id="IPR034660">
    <property type="entry name" value="DinB/YfiT-like"/>
</dbReference>
<dbReference type="EMBL" id="LXWF01000042">
    <property type="protein sequence ID" value="ORC15722.1"/>
    <property type="molecule type" value="Genomic_DNA"/>
</dbReference>
<dbReference type="SUPFAM" id="SSF109854">
    <property type="entry name" value="DinB/YfiT-like putative metalloenzymes"/>
    <property type="match status" value="1"/>
</dbReference>
<dbReference type="Proteomes" id="UP000192359">
    <property type="component" value="Unassembled WGS sequence"/>
</dbReference>
<proteinExistence type="predicted"/>
<organism evidence="1 2">
    <name type="scientific">Rothia nasimurium</name>
    <dbReference type="NCBI Taxonomy" id="85336"/>
    <lineage>
        <taxon>Bacteria</taxon>
        <taxon>Bacillati</taxon>
        <taxon>Actinomycetota</taxon>
        <taxon>Actinomycetes</taxon>
        <taxon>Micrococcales</taxon>
        <taxon>Micrococcaceae</taxon>
        <taxon>Rothia</taxon>
    </lineage>
</organism>
<dbReference type="RefSeq" id="WP_083092826.1">
    <property type="nucleotide sequence ID" value="NZ_LXWF01000042.1"/>
</dbReference>
<dbReference type="OrthoDB" id="4548523at2"/>
<protein>
    <recommendedName>
        <fullName evidence="3">DinB family protein</fullName>
    </recommendedName>
</protein>
<name>A0A1Y1RNP4_9MICC</name>
<comment type="caution">
    <text evidence="1">The sequence shown here is derived from an EMBL/GenBank/DDBJ whole genome shotgun (WGS) entry which is preliminary data.</text>
</comment>
<dbReference type="Pfam" id="PF04978">
    <property type="entry name" value="MST"/>
    <property type="match status" value="1"/>
</dbReference>
<accession>A0A1Y1RNP4</accession>
<evidence type="ECO:0000313" key="2">
    <source>
        <dbReference type="Proteomes" id="UP000192359"/>
    </source>
</evidence>
<dbReference type="InterPro" id="IPR007061">
    <property type="entry name" value="MST-like"/>
</dbReference>
<evidence type="ECO:0000313" key="1">
    <source>
        <dbReference type="EMBL" id="ORC15722.1"/>
    </source>
</evidence>
<reference evidence="1 2" key="1">
    <citation type="submission" date="2016-05" db="EMBL/GenBank/DDBJ databases">
        <title>Draft genome sequence of a porcine commensal Rothia nasimurium.</title>
        <authorList>
            <person name="Gaiser R.A."/>
            <person name="Van Baarlen P."/>
            <person name="Wells J.M."/>
        </authorList>
    </citation>
    <scope>NUCLEOTIDE SEQUENCE [LARGE SCALE GENOMIC DNA]</scope>
    <source>
        <strain evidence="1 2">PT-32</strain>
    </source>
</reference>
<evidence type="ECO:0008006" key="3">
    <source>
        <dbReference type="Google" id="ProtNLM"/>
    </source>
</evidence>
<dbReference type="AlphaFoldDB" id="A0A1Y1RNP4"/>
<keyword evidence="2" id="KW-1185">Reference proteome</keyword>
<sequence>MKMPFTDPPLTGSEKELVLGYIRFQQEIFLRKLQGADGRWLDESVLATPLHPSSMTLAGMAGHLWFVEDYWREEILLGRSLPEPWASLDWQQDADADWHMALPLPRVLENLQASMEETRQLLVERDWDDLSDGSLKDGTRFSYRWVALHLIEEWGRHLGHADLLRENIDGEQGD</sequence>
<dbReference type="Gene3D" id="1.20.120.450">
    <property type="entry name" value="dinb family like domain"/>
    <property type="match status" value="1"/>
</dbReference>